<dbReference type="GO" id="GO:0000287">
    <property type="term" value="F:magnesium ion binding"/>
    <property type="evidence" value="ECO:0007669"/>
    <property type="project" value="UniProtKB-UniRule"/>
</dbReference>
<keyword evidence="3 13" id="KW-0540">Nuclease</keyword>
<evidence type="ECO:0000256" key="9">
    <source>
        <dbReference type="ARBA" id="ARBA00023125"/>
    </source>
</evidence>
<dbReference type="RefSeq" id="WP_058494508.1">
    <property type="nucleotide sequence ID" value="NZ_CAAAIU010000006.1"/>
</dbReference>
<feature type="binding site" evidence="13">
    <location>
        <position position="139"/>
    </location>
    <ligand>
        <name>Mg(2+)</name>
        <dbReference type="ChEBI" id="CHEBI:18420"/>
        <label>1</label>
    </ligand>
</feature>
<dbReference type="GO" id="GO:0048476">
    <property type="term" value="C:Holliday junction resolvase complex"/>
    <property type="evidence" value="ECO:0007669"/>
    <property type="project" value="UniProtKB-UniRule"/>
</dbReference>
<organism evidence="15 16">
    <name type="scientific">Legionella drozanskii LLAP-1</name>
    <dbReference type="NCBI Taxonomy" id="1212489"/>
    <lineage>
        <taxon>Bacteria</taxon>
        <taxon>Pseudomonadati</taxon>
        <taxon>Pseudomonadota</taxon>
        <taxon>Gammaproteobacteria</taxon>
        <taxon>Legionellales</taxon>
        <taxon>Legionellaceae</taxon>
        <taxon>Legionella</taxon>
    </lineage>
</organism>
<dbReference type="InterPro" id="IPR012337">
    <property type="entry name" value="RNaseH-like_sf"/>
</dbReference>
<dbReference type="InterPro" id="IPR002176">
    <property type="entry name" value="X-over_junc_endoDNase_RuvC"/>
</dbReference>
<feature type="active site" evidence="13">
    <location>
        <position position="8"/>
    </location>
</feature>
<feature type="binding site" evidence="13">
    <location>
        <position position="67"/>
    </location>
    <ligand>
        <name>Mg(2+)</name>
        <dbReference type="ChEBI" id="CHEBI:18420"/>
        <label>2</label>
    </ligand>
</feature>
<keyword evidence="5 13" id="KW-0255">Endonuclease</keyword>
<evidence type="ECO:0000256" key="12">
    <source>
        <dbReference type="ARBA" id="ARBA00029354"/>
    </source>
</evidence>
<name>A0A0W0TE31_9GAMM</name>
<dbReference type="PANTHER" id="PTHR30194">
    <property type="entry name" value="CROSSOVER JUNCTION ENDODEOXYRIBONUCLEASE RUVC"/>
    <property type="match status" value="1"/>
</dbReference>
<feature type="active site" evidence="13">
    <location>
        <position position="139"/>
    </location>
</feature>
<evidence type="ECO:0000256" key="14">
    <source>
        <dbReference type="NCBIfam" id="TIGR00228"/>
    </source>
</evidence>
<evidence type="ECO:0000256" key="7">
    <source>
        <dbReference type="ARBA" id="ARBA00022801"/>
    </source>
</evidence>
<dbReference type="EC" id="3.1.21.10" evidence="13 14"/>
<dbReference type="Gene3D" id="3.30.420.10">
    <property type="entry name" value="Ribonuclease H-like superfamily/Ribonuclease H"/>
    <property type="match status" value="1"/>
</dbReference>
<evidence type="ECO:0000256" key="1">
    <source>
        <dbReference type="ARBA" id="ARBA00009518"/>
    </source>
</evidence>
<dbReference type="GO" id="GO:0006310">
    <property type="term" value="P:DNA recombination"/>
    <property type="evidence" value="ECO:0007669"/>
    <property type="project" value="UniProtKB-UniRule"/>
</dbReference>
<dbReference type="EMBL" id="LNXY01000001">
    <property type="protein sequence ID" value="KTC93798.1"/>
    <property type="molecule type" value="Genomic_DNA"/>
</dbReference>
<dbReference type="NCBIfam" id="TIGR00228">
    <property type="entry name" value="ruvC"/>
    <property type="match status" value="1"/>
</dbReference>
<dbReference type="InterPro" id="IPR036397">
    <property type="entry name" value="RNaseH_sf"/>
</dbReference>
<dbReference type="FunFam" id="3.30.420.10:FF:000002">
    <property type="entry name" value="Crossover junction endodeoxyribonuclease RuvC"/>
    <property type="match status" value="1"/>
</dbReference>
<gene>
    <name evidence="13 15" type="primary">ruvC</name>
    <name evidence="15" type="ORF">Ldro_0148</name>
</gene>
<dbReference type="GO" id="GO:0006281">
    <property type="term" value="P:DNA repair"/>
    <property type="evidence" value="ECO:0007669"/>
    <property type="project" value="UniProtKB-UniRule"/>
</dbReference>
<evidence type="ECO:0000256" key="8">
    <source>
        <dbReference type="ARBA" id="ARBA00022842"/>
    </source>
</evidence>
<keyword evidence="4 13" id="KW-0479">Metal-binding</keyword>
<keyword evidence="9 13" id="KW-0238">DNA-binding</keyword>
<comment type="catalytic activity">
    <reaction evidence="12 13">
        <text>Endonucleolytic cleavage at a junction such as a reciprocal single-stranded crossover between two homologous DNA duplexes (Holliday junction).</text>
        <dbReference type="EC" id="3.1.21.10"/>
    </reaction>
</comment>
<evidence type="ECO:0000256" key="3">
    <source>
        <dbReference type="ARBA" id="ARBA00022722"/>
    </source>
</evidence>
<evidence type="ECO:0000256" key="10">
    <source>
        <dbReference type="ARBA" id="ARBA00023172"/>
    </source>
</evidence>
<comment type="subcellular location">
    <subcellularLocation>
        <location evidence="13">Cytoplasm</location>
    </subcellularLocation>
</comment>
<dbReference type="HAMAP" id="MF_00034">
    <property type="entry name" value="RuvC"/>
    <property type="match status" value="1"/>
</dbReference>
<dbReference type="CDD" id="cd16962">
    <property type="entry name" value="RuvC"/>
    <property type="match status" value="1"/>
</dbReference>
<dbReference type="GO" id="GO:0005737">
    <property type="term" value="C:cytoplasm"/>
    <property type="evidence" value="ECO:0007669"/>
    <property type="project" value="UniProtKB-SubCell"/>
</dbReference>
<keyword evidence="2 13" id="KW-0963">Cytoplasm</keyword>
<protein>
    <recommendedName>
        <fullName evidence="13 14">Crossover junction endodeoxyribonuclease RuvC</fullName>
        <ecNumber evidence="13 14">3.1.21.10</ecNumber>
    </recommendedName>
    <alternativeName>
        <fullName evidence="13">Holliday junction nuclease RuvC</fullName>
    </alternativeName>
    <alternativeName>
        <fullName evidence="13">Holliday junction resolvase RuvC</fullName>
    </alternativeName>
</protein>
<dbReference type="Proteomes" id="UP000054736">
    <property type="component" value="Unassembled WGS sequence"/>
</dbReference>
<keyword evidence="7 13" id="KW-0378">Hydrolase</keyword>
<dbReference type="GO" id="GO:0003677">
    <property type="term" value="F:DNA binding"/>
    <property type="evidence" value="ECO:0007669"/>
    <property type="project" value="UniProtKB-KW"/>
</dbReference>
<comment type="function">
    <text evidence="13">The RuvA-RuvB-RuvC complex processes Holliday junction (HJ) DNA during genetic recombination and DNA repair. Endonuclease that resolves HJ intermediates. Cleaves cruciform DNA by making single-stranded nicks across the HJ at symmetrical positions within the homologous arms, yielding a 5'-phosphate and a 3'-hydroxyl group; requires a central core of homology in the junction. The consensus cleavage sequence is 5'-(A/T)TT(C/G)-3'. Cleavage occurs on the 3'-side of the TT dinucleotide at the point of strand exchange. HJ branch migration catalyzed by RuvA-RuvB allows RuvC to scan DNA until it finds its consensus sequence, where it cleaves and resolves the cruciform DNA.</text>
</comment>
<dbReference type="NCBIfam" id="NF000711">
    <property type="entry name" value="PRK00039.2-1"/>
    <property type="match status" value="1"/>
</dbReference>
<sequence length="172" mass="18764">MSIILGIDPGSRITGYGIIKEENRKLSYIDSGCIRTAEGPLSQRLLEIFDGVCQLMDDYSPDDVAIEQVFMHQNPSSALKLGHARGVAMVAAASHRVQVSEYSAREIKQSVVGYGAAQKAQVKHMVVNLLMLNSPPQNDAADALAIAICHSHTRHGLAALQQCRQGSRRRVR</sequence>
<evidence type="ECO:0000256" key="5">
    <source>
        <dbReference type="ARBA" id="ARBA00022759"/>
    </source>
</evidence>
<dbReference type="AlphaFoldDB" id="A0A0W0TE31"/>
<dbReference type="PANTHER" id="PTHR30194:SF3">
    <property type="entry name" value="CROSSOVER JUNCTION ENDODEOXYRIBONUCLEASE RUVC"/>
    <property type="match status" value="1"/>
</dbReference>
<dbReference type="OrthoDB" id="9805499at2"/>
<reference evidence="15 16" key="1">
    <citation type="submission" date="2015-11" db="EMBL/GenBank/DDBJ databases">
        <title>Genomic analysis of 38 Legionella species identifies large and diverse effector repertoires.</title>
        <authorList>
            <person name="Burstein D."/>
            <person name="Amaro F."/>
            <person name="Zusman T."/>
            <person name="Lifshitz Z."/>
            <person name="Cohen O."/>
            <person name="Gilbert J.A."/>
            <person name="Pupko T."/>
            <person name="Shuman H.A."/>
            <person name="Segal G."/>
        </authorList>
    </citation>
    <scope>NUCLEOTIDE SEQUENCE [LARGE SCALE GENOMIC DNA]</scope>
    <source>
        <strain evidence="15 16">ATCC 700990</strain>
    </source>
</reference>
<keyword evidence="6 13" id="KW-0227">DNA damage</keyword>
<dbReference type="PATRIC" id="fig|1212489.4.peg.149"/>
<comment type="similarity">
    <text evidence="1 13">Belongs to the RuvC family.</text>
</comment>
<dbReference type="STRING" id="1212489.Ldro_0148"/>
<evidence type="ECO:0000256" key="6">
    <source>
        <dbReference type="ARBA" id="ARBA00022763"/>
    </source>
</evidence>
<dbReference type="Pfam" id="PF02075">
    <property type="entry name" value="RuvC"/>
    <property type="match status" value="1"/>
</dbReference>
<keyword evidence="16" id="KW-1185">Reference proteome</keyword>
<dbReference type="InterPro" id="IPR020563">
    <property type="entry name" value="X-over_junc_endoDNase_Mg_BS"/>
</dbReference>
<dbReference type="PRINTS" id="PR00696">
    <property type="entry name" value="RSOLVASERUVC"/>
</dbReference>
<evidence type="ECO:0000313" key="15">
    <source>
        <dbReference type="EMBL" id="KTC93798.1"/>
    </source>
</evidence>
<dbReference type="PROSITE" id="PS01321">
    <property type="entry name" value="RUVC"/>
    <property type="match status" value="1"/>
</dbReference>
<comment type="subunit">
    <text evidence="13">Homodimer which binds Holliday junction (HJ) DNA. The HJ becomes 2-fold symmetrical on binding to RuvC with unstacked arms; it has a different conformation from HJ DNA in complex with RuvA. In the full resolvosome a probable DNA-RuvA(4)-RuvB(12)-RuvC(2) complex forms which resolves the HJ.</text>
</comment>
<evidence type="ECO:0000256" key="13">
    <source>
        <dbReference type="HAMAP-Rule" id="MF_00034"/>
    </source>
</evidence>
<proteinExistence type="inferred from homology"/>
<evidence type="ECO:0000256" key="4">
    <source>
        <dbReference type="ARBA" id="ARBA00022723"/>
    </source>
</evidence>
<evidence type="ECO:0000256" key="2">
    <source>
        <dbReference type="ARBA" id="ARBA00022490"/>
    </source>
</evidence>
<feature type="binding site" evidence="13">
    <location>
        <position position="8"/>
    </location>
    <ligand>
        <name>Mg(2+)</name>
        <dbReference type="ChEBI" id="CHEBI:18420"/>
        <label>1</label>
    </ligand>
</feature>
<comment type="caution">
    <text evidence="15">The sequence shown here is derived from an EMBL/GenBank/DDBJ whole genome shotgun (WGS) entry which is preliminary data.</text>
</comment>
<keyword evidence="8 13" id="KW-0460">Magnesium</keyword>
<evidence type="ECO:0000256" key="11">
    <source>
        <dbReference type="ARBA" id="ARBA00023204"/>
    </source>
</evidence>
<keyword evidence="10 13" id="KW-0233">DNA recombination</keyword>
<evidence type="ECO:0000313" key="16">
    <source>
        <dbReference type="Proteomes" id="UP000054736"/>
    </source>
</evidence>
<accession>A0A0W0TE31</accession>
<keyword evidence="11 13" id="KW-0234">DNA repair</keyword>
<dbReference type="GO" id="GO:0008821">
    <property type="term" value="F:crossover junction DNA endonuclease activity"/>
    <property type="evidence" value="ECO:0007669"/>
    <property type="project" value="UniProtKB-UniRule"/>
</dbReference>
<comment type="cofactor">
    <cofactor evidence="13">
        <name>Mg(2+)</name>
        <dbReference type="ChEBI" id="CHEBI:18420"/>
    </cofactor>
    <text evidence="13">Binds 2 Mg(2+) ion per subunit.</text>
</comment>
<feature type="active site" evidence="13">
    <location>
        <position position="67"/>
    </location>
</feature>
<dbReference type="SUPFAM" id="SSF53098">
    <property type="entry name" value="Ribonuclease H-like"/>
    <property type="match status" value="1"/>
</dbReference>